<dbReference type="EMBL" id="KN847523">
    <property type="protein sequence ID" value="KIV91301.1"/>
    <property type="molecule type" value="Genomic_DNA"/>
</dbReference>
<dbReference type="InterPro" id="IPR052184">
    <property type="entry name" value="SDR_enzymes"/>
</dbReference>
<evidence type="ECO:0000313" key="1">
    <source>
        <dbReference type="EMBL" id="KIV91301.1"/>
    </source>
</evidence>
<dbReference type="RefSeq" id="XP_016222875.1">
    <property type="nucleotide sequence ID" value="XM_016370582.1"/>
</dbReference>
<dbReference type="Gene3D" id="3.40.50.720">
    <property type="entry name" value="NAD(P)-binding Rossmann-like Domain"/>
    <property type="match status" value="1"/>
</dbReference>
<dbReference type="HOGENOM" id="CLU_010194_9_2_1"/>
<keyword evidence="2" id="KW-1185">Reference proteome</keyword>
<dbReference type="InterPro" id="IPR036291">
    <property type="entry name" value="NAD(P)-bd_dom_sf"/>
</dbReference>
<evidence type="ECO:0008006" key="3">
    <source>
        <dbReference type="Google" id="ProtNLM"/>
    </source>
</evidence>
<name>A0A0D1XT30_EXOME</name>
<accession>A0A0D1XT30</accession>
<dbReference type="OrthoDB" id="7289984at2759"/>
<dbReference type="VEuPathDB" id="FungiDB:PV10_05852"/>
<gene>
    <name evidence="1" type="ORF">PV10_05852</name>
</gene>
<dbReference type="PANTHER" id="PTHR45458">
    <property type="entry name" value="SHORT-CHAIN DEHYDROGENASE/REDUCTASE SDR"/>
    <property type="match status" value="1"/>
</dbReference>
<organism evidence="1 2">
    <name type="scientific">Exophiala mesophila</name>
    <name type="common">Black yeast-like fungus</name>
    <dbReference type="NCBI Taxonomy" id="212818"/>
    <lineage>
        <taxon>Eukaryota</taxon>
        <taxon>Fungi</taxon>
        <taxon>Dikarya</taxon>
        <taxon>Ascomycota</taxon>
        <taxon>Pezizomycotina</taxon>
        <taxon>Eurotiomycetes</taxon>
        <taxon>Chaetothyriomycetidae</taxon>
        <taxon>Chaetothyriales</taxon>
        <taxon>Herpotrichiellaceae</taxon>
        <taxon>Exophiala</taxon>
    </lineage>
</organism>
<reference evidence="1 2" key="1">
    <citation type="submission" date="2015-01" db="EMBL/GenBank/DDBJ databases">
        <title>The Genome Sequence of Exophiala mesophila CBS40295.</title>
        <authorList>
            <consortium name="The Broad Institute Genomics Platform"/>
            <person name="Cuomo C."/>
            <person name="de Hoog S."/>
            <person name="Gorbushina A."/>
            <person name="Stielow B."/>
            <person name="Teixiera M."/>
            <person name="Abouelleil A."/>
            <person name="Chapman S.B."/>
            <person name="Priest M."/>
            <person name="Young S.K."/>
            <person name="Wortman J."/>
            <person name="Nusbaum C."/>
            <person name="Birren B."/>
        </authorList>
    </citation>
    <scope>NUCLEOTIDE SEQUENCE [LARGE SCALE GENOMIC DNA]</scope>
    <source>
        <strain evidence="1 2">CBS 40295</strain>
    </source>
</reference>
<dbReference type="OMA" id="NTVGNVH"/>
<proteinExistence type="predicted"/>
<dbReference type="Proteomes" id="UP000054302">
    <property type="component" value="Unassembled WGS sequence"/>
</dbReference>
<dbReference type="Pfam" id="PF00106">
    <property type="entry name" value="adh_short"/>
    <property type="match status" value="1"/>
</dbReference>
<protein>
    <recommendedName>
        <fullName evidence="3">NAD(P)-binding protein</fullName>
    </recommendedName>
</protein>
<dbReference type="PRINTS" id="PR00081">
    <property type="entry name" value="GDHRDH"/>
</dbReference>
<dbReference type="AlphaFoldDB" id="A0A0D1XT30"/>
<dbReference type="SUPFAM" id="SSF51735">
    <property type="entry name" value="NAD(P)-binding Rossmann-fold domains"/>
    <property type="match status" value="1"/>
</dbReference>
<dbReference type="GeneID" id="27323697"/>
<dbReference type="PANTHER" id="PTHR45458:SF3">
    <property type="entry name" value="CHAIN DEHYDROGENASE (ATSC), PUTATIVE-RELATED"/>
    <property type="match status" value="1"/>
</dbReference>
<dbReference type="GO" id="GO:0016616">
    <property type="term" value="F:oxidoreductase activity, acting on the CH-OH group of donors, NAD or NADP as acceptor"/>
    <property type="evidence" value="ECO:0007669"/>
    <property type="project" value="TreeGrafter"/>
</dbReference>
<dbReference type="InterPro" id="IPR002347">
    <property type="entry name" value="SDR_fam"/>
</dbReference>
<evidence type="ECO:0000313" key="2">
    <source>
        <dbReference type="Proteomes" id="UP000054302"/>
    </source>
</evidence>
<sequence>MPSYVITGANRGLGYAFVQTAAKDPQNTIIGLVRNKVEADKKLVADGYKNVTFLQADITDRPALLAAREEAKKITGGRLDYLINNAALIDSDEGKILKDYADEGDALEEKLLRTIRTNTVGLINTINAFLPLLQSGSKVLLISTGMADADLVNYGGIADAPVYAISKAAANMVIYKYNATFKSQGVLFFAVSPGVVATWEEGKEPPAIENLRATAPGWTGPLTPIESATKVLGLLHDFSLEKGNGGAFVSHYGNKQWM</sequence>